<keyword evidence="2" id="KW-1185">Reference proteome</keyword>
<reference evidence="1" key="2">
    <citation type="submission" date="2020-09" db="EMBL/GenBank/DDBJ databases">
        <authorList>
            <person name="Sun Q."/>
            <person name="Zhou Y."/>
        </authorList>
    </citation>
    <scope>NUCLEOTIDE SEQUENCE</scope>
    <source>
        <strain evidence="1">CGMCC 1.15322</strain>
    </source>
</reference>
<evidence type="ECO:0008006" key="3">
    <source>
        <dbReference type="Google" id="ProtNLM"/>
    </source>
</evidence>
<gene>
    <name evidence="1" type="ORF">GCM10011496_18120</name>
</gene>
<dbReference type="Proteomes" id="UP000620596">
    <property type="component" value="Unassembled WGS sequence"/>
</dbReference>
<evidence type="ECO:0000313" key="1">
    <source>
        <dbReference type="EMBL" id="GGA97401.1"/>
    </source>
</evidence>
<dbReference type="RefSeq" id="WP_188708045.1">
    <property type="nucleotide sequence ID" value="NZ_BMIG01000005.1"/>
</dbReference>
<dbReference type="AlphaFoldDB" id="A0A916SF30"/>
<reference evidence="1" key="1">
    <citation type="journal article" date="2014" name="Int. J. Syst. Evol. Microbiol.">
        <title>Complete genome sequence of Corynebacterium casei LMG S-19264T (=DSM 44701T), isolated from a smear-ripened cheese.</title>
        <authorList>
            <consortium name="US DOE Joint Genome Institute (JGI-PGF)"/>
            <person name="Walter F."/>
            <person name="Albersmeier A."/>
            <person name="Kalinowski J."/>
            <person name="Ruckert C."/>
        </authorList>
    </citation>
    <scope>NUCLEOTIDE SEQUENCE</scope>
    <source>
        <strain evidence="1">CGMCC 1.15322</strain>
    </source>
</reference>
<sequence length="129" mass="13945">MVIRRMAWRAVWGYLALALLLAPMLGLMHGVVHGAGGSLLATHAHALDDGSYAHEHADGQGWQADLFSIHADDSDCRVYDQLCHSGVLPAPPALVLPVVLSSFVFHFLEGEVLARRAALFEARGPPLTR</sequence>
<name>A0A916SF30_9BURK</name>
<evidence type="ECO:0000313" key="2">
    <source>
        <dbReference type="Proteomes" id="UP000620596"/>
    </source>
</evidence>
<proteinExistence type="predicted"/>
<comment type="caution">
    <text evidence="1">The sequence shown here is derived from an EMBL/GenBank/DDBJ whole genome shotgun (WGS) entry which is preliminary data.</text>
</comment>
<dbReference type="EMBL" id="BMIG01000005">
    <property type="protein sequence ID" value="GGA97401.1"/>
    <property type="molecule type" value="Genomic_DNA"/>
</dbReference>
<organism evidence="1 2">
    <name type="scientific">Polaromonas eurypsychrophila</name>
    <dbReference type="NCBI Taxonomy" id="1614635"/>
    <lineage>
        <taxon>Bacteria</taxon>
        <taxon>Pseudomonadati</taxon>
        <taxon>Pseudomonadota</taxon>
        <taxon>Betaproteobacteria</taxon>
        <taxon>Burkholderiales</taxon>
        <taxon>Comamonadaceae</taxon>
        <taxon>Polaromonas</taxon>
    </lineage>
</organism>
<protein>
    <recommendedName>
        <fullName evidence="3">DUF2946 domain-containing protein</fullName>
    </recommendedName>
</protein>
<accession>A0A916SF30</accession>